<dbReference type="EMBL" id="CP001344">
    <property type="protein sequence ID" value="ACL43112.1"/>
    <property type="molecule type" value="Genomic_DNA"/>
</dbReference>
<organism evidence="2">
    <name type="scientific">Cyanothece sp. (strain PCC 7425 / ATCC 29141)</name>
    <dbReference type="NCBI Taxonomy" id="395961"/>
    <lineage>
        <taxon>Bacteria</taxon>
        <taxon>Bacillati</taxon>
        <taxon>Cyanobacteriota</taxon>
        <taxon>Cyanophyceae</taxon>
        <taxon>Gomontiellales</taxon>
        <taxon>Cyanothecaceae</taxon>
        <taxon>Cyanothece</taxon>
    </lineage>
</organism>
<feature type="domain" description="NAD-dependent epimerase/dehydratase" evidence="1">
    <location>
        <begin position="4"/>
        <end position="225"/>
    </location>
</feature>
<dbReference type="OrthoDB" id="504638at2"/>
<accession>B8HVT4</accession>
<protein>
    <submittedName>
        <fullName evidence="2">NAD-dependent epimerase/dehydratase</fullName>
    </submittedName>
</protein>
<dbReference type="InterPro" id="IPR050177">
    <property type="entry name" value="Lipid_A_modif_metabolic_enz"/>
</dbReference>
<dbReference type="PANTHER" id="PTHR43245:SF13">
    <property type="entry name" value="UDP-D-APIOSE_UDP-D-XYLOSE SYNTHASE 2"/>
    <property type="match status" value="1"/>
</dbReference>
<dbReference type="eggNOG" id="COG0451">
    <property type="taxonomic scope" value="Bacteria"/>
</dbReference>
<dbReference type="PANTHER" id="PTHR43245">
    <property type="entry name" value="BIFUNCTIONAL POLYMYXIN RESISTANCE PROTEIN ARNA"/>
    <property type="match status" value="1"/>
</dbReference>
<gene>
    <name evidence="2" type="ordered locus">Cyan7425_0725</name>
</gene>
<dbReference type="KEGG" id="cyn:Cyan7425_0725"/>
<reference evidence="2" key="1">
    <citation type="submission" date="2009-01" db="EMBL/GenBank/DDBJ databases">
        <title>Complete sequence of chromosome Cyanothece sp. PCC 7425.</title>
        <authorList>
            <consortium name="US DOE Joint Genome Institute"/>
            <person name="Lucas S."/>
            <person name="Copeland A."/>
            <person name="Lapidus A."/>
            <person name="Glavina del Rio T."/>
            <person name="Dalin E."/>
            <person name="Tice H."/>
            <person name="Bruce D."/>
            <person name="Goodwin L."/>
            <person name="Pitluck S."/>
            <person name="Sims D."/>
            <person name="Meineke L."/>
            <person name="Brettin T."/>
            <person name="Detter J.C."/>
            <person name="Han C."/>
            <person name="Larimer F."/>
            <person name="Land M."/>
            <person name="Hauser L."/>
            <person name="Kyrpides N."/>
            <person name="Ovchinnikova G."/>
            <person name="Liberton M."/>
            <person name="Stoeckel J."/>
            <person name="Banerjee A."/>
            <person name="Singh A."/>
            <person name="Page L."/>
            <person name="Sato H."/>
            <person name="Zhao L."/>
            <person name="Sherman L."/>
            <person name="Pakrasi H."/>
            <person name="Richardson P."/>
        </authorList>
    </citation>
    <scope>NUCLEOTIDE SEQUENCE</scope>
    <source>
        <strain evidence="2">PCC 7425</strain>
    </source>
</reference>
<name>B8HVT4_CYAP4</name>
<dbReference type="Pfam" id="PF01370">
    <property type="entry name" value="Epimerase"/>
    <property type="match status" value="1"/>
</dbReference>
<dbReference type="STRING" id="395961.Cyan7425_0725"/>
<dbReference type="AlphaFoldDB" id="B8HVT4"/>
<dbReference type="Gene3D" id="3.40.50.720">
    <property type="entry name" value="NAD(P)-binding Rossmann-like Domain"/>
    <property type="match status" value="1"/>
</dbReference>
<dbReference type="HOGENOM" id="CLU_882268_0_0_3"/>
<proteinExistence type="predicted"/>
<dbReference type="InterPro" id="IPR001509">
    <property type="entry name" value="Epimerase_deHydtase"/>
</dbReference>
<dbReference type="SUPFAM" id="SSF51735">
    <property type="entry name" value="NAD(P)-binding Rossmann-fold domains"/>
    <property type="match status" value="1"/>
</dbReference>
<evidence type="ECO:0000259" key="1">
    <source>
        <dbReference type="Pfam" id="PF01370"/>
    </source>
</evidence>
<sequence>MLKVLLTGASGCVGHYIAEALIHNTNYELFLLVRNPSKLKLNCQIRPGITVIPLDMLQIEQIKDLLGSINIAILTATVWGGEDVYRVNVDKTHELISHLQPGVCQHILYFSTASILDRHLQLLPQAGEIGTDYIRSKYLCLQKLEADPLAQQITVLFPTLVFGGDGEKPYSQLSAGLPQILPWTGLLRFFQAEGTFHFIHGQDIAAVVLYLINHPEEGVGKRLVLGNAEVSVNQCIQTLCAFQNLHIYLQIPLYLWLARVVIKLFRIRMAAWDYFCLNYRYFGYDDPSNPSSFGLEAYCPTLEDVLKLTCGDRQA</sequence>
<dbReference type="InterPro" id="IPR036291">
    <property type="entry name" value="NAD(P)-bd_dom_sf"/>
</dbReference>
<evidence type="ECO:0000313" key="2">
    <source>
        <dbReference type="EMBL" id="ACL43112.1"/>
    </source>
</evidence>